<evidence type="ECO:0000313" key="3">
    <source>
        <dbReference type="Proteomes" id="UP001432202"/>
    </source>
</evidence>
<evidence type="ECO:0000259" key="1">
    <source>
        <dbReference type="Pfam" id="PF03625"/>
    </source>
</evidence>
<dbReference type="CDD" id="cd14797">
    <property type="entry name" value="DUF302"/>
    <property type="match status" value="1"/>
</dbReference>
<reference evidence="2 3" key="1">
    <citation type="submission" date="2024-02" db="EMBL/GenBank/DDBJ databases">
        <title>STSV induces naive adaptation in Sulfolobus.</title>
        <authorList>
            <person name="Xiang X."/>
            <person name="Song M."/>
        </authorList>
    </citation>
    <scope>NUCLEOTIDE SEQUENCE [LARGE SCALE GENOMIC DNA]</scope>
    <source>
        <strain evidence="2 3">RT2</strain>
    </source>
</reference>
<keyword evidence="3" id="KW-1185">Reference proteome</keyword>
<dbReference type="Proteomes" id="UP001432202">
    <property type="component" value="Chromosome"/>
</dbReference>
<dbReference type="PANTHER" id="PTHR38342:SF2">
    <property type="entry name" value="INNER MEMBRANE OR EXPORTED"/>
    <property type="match status" value="1"/>
</dbReference>
<dbReference type="SUPFAM" id="SSF103247">
    <property type="entry name" value="TT1751-like"/>
    <property type="match status" value="1"/>
</dbReference>
<dbReference type="EMBL" id="CP146016">
    <property type="protein sequence ID" value="WWQ61865.1"/>
    <property type="molecule type" value="Genomic_DNA"/>
</dbReference>
<dbReference type="InterPro" id="IPR035923">
    <property type="entry name" value="TT1751-like_sf"/>
</dbReference>
<dbReference type="GeneID" id="89335272"/>
<dbReference type="Gene3D" id="3.30.310.70">
    <property type="entry name" value="TT1751-like domain"/>
    <property type="match status" value="1"/>
</dbReference>
<gene>
    <name evidence="2" type="ORF">V6M85_00845</name>
</gene>
<sequence>MLVIRECRLSFDECVERLINAIKNSGAEIFAIIDHSENAKKVGLNLDPTKVIYFGNPKVGTLLMFENRSIAYELPLRFLVWFENGITRIGYKRPSEIGREYNISDNKKEILEKMDKFIEGLLSVFLQ</sequence>
<name>A0AAX4L451_9CREN</name>
<dbReference type="PANTHER" id="PTHR38342">
    <property type="entry name" value="SLR5037 PROTEIN"/>
    <property type="match status" value="1"/>
</dbReference>
<feature type="domain" description="DUF302" evidence="1">
    <location>
        <begin position="33"/>
        <end position="94"/>
    </location>
</feature>
<accession>A0AAX4L451</accession>
<dbReference type="Pfam" id="PF03625">
    <property type="entry name" value="DUF302"/>
    <property type="match status" value="1"/>
</dbReference>
<dbReference type="AlphaFoldDB" id="A0AAX4L451"/>
<evidence type="ECO:0000313" key="2">
    <source>
        <dbReference type="EMBL" id="WWQ61865.1"/>
    </source>
</evidence>
<dbReference type="RefSeq" id="WP_338604851.1">
    <property type="nucleotide sequence ID" value="NZ_CP146016.1"/>
</dbReference>
<proteinExistence type="predicted"/>
<protein>
    <submittedName>
        <fullName evidence="2">DUF302 domain-containing protein</fullName>
    </submittedName>
</protein>
<dbReference type="InterPro" id="IPR005180">
    <property type="entry name" value="DUF302"/>
</dbReference>
<organism evidence="2 3">
    <name type="scientific">Sulfolobus tengchongensis</name>
    <dbReference type="NCBI Taxonomy" id="207809"/>
    <lineage>
        <taxon>Archaea</taxon>
        <taxon>Thermoproteota</taxon>
        <taxon>Thermoprotei</taxon>
        <taxon>Sulfolobales</taxon>
        <taxon>Sulfolobaceae</taxon>
        <taxon>Sulfolobus</taxon>
    </lineage>
</organism>